<feature type="domain" description="Macro" evidence="2">
    <location>
        <begin position="1"/>
        <end position="229"/>
    </location>
</feature>
<proteinExistence type="predicted"/>
<gene>
    <name evidence="3" type="ORF">PECAL_5P23880</name>
</gene>
<dbReference type="EMBL" id="CAKKNE010000005">
    <property type="protein sequence ID" value="CAH0377868.1"/>
    <property type="molecule type" value="Genomic_DNA"/>
</dbReference>
<evidence type="ECO:0000259" key="2">
    <source>
        <dbReference type="PROSITE" id="PS51154"/>
    </source>
</evidence>
<dbReference type="InterPro" id="IPR043472">
    <property type="entry name" value="Macro_dom-like"/>
</dbReference>
<protein>
    <recommendedName>
        <fullName evidence="2">Macro domain-containing protein</fullName>
    </recommendedName>
</protein>
<organism evidence="3 4">
    <name type="scientific">Pelagomonas calceolata</name>
    <dbReference type="NCBI Taxonomy" id="35677"/>
    <lineage>
        <taxon>Eukaryota</taxon>
        <taxon>Sar</taxon>
        <taxon>Stramenopiles</taxon>
        <taxon>Ochrophyta</taxon>
        <taxon>Pelagophyceae</taxon>
        <taxon>Pelagomonadales</taxon>
        <taxon>Pelagomonadaceae</taxon>
        <taxon>Pelagomonas</taxon>
    </lineage>
</organism>
<dbReference type="Pfam" id="PF01661">
    <property type="entry name" value="Macro"/>
    <property type="match status" value="1"/>
</dbReference>
<dbReference type="PROSITE" id="PS51154">
    <property type="entry name" value="MACRO"/>
    <property type="match status" value="1"/>
</dbReference>
<sequence>MRLRLLKGDIAKCGANAIVTSANDALCGNDQPLYWRFTNQRNVDGAIRKIAGPGLRDACLALPEIKPVVHENEEPRDISRWAETAKKRGLSRTLRCAPGRAVATRAYGLDADWCIHAVAPDSEFGYEGHYQGNIGIRGEDVRATSVPPVARLHATYVNALKVCATKDARTVALPALGAGVKAWRPRIAAATALGALSEFDYSSNFDDLAVVLGSDAAMVAFTRAFEAVLGESEDHAWELEPGRLDGFEPASVAPELAPRAPRPNSGYAGDHWNPSDAGWR</sequence>
<dbReference type="Proteomes" id="UP000789595">
    <property type="component" value="Unassembled WGS sequence"/>
</dbReference>
<dbReference type="PANTHER" id="PTHR11106:SF27">
    <property type="entry name" value="MACRO DOMAIN-CONTAINING PROTEIN"/>
    <property type="match status" value="1"/>
</dbReference>
<dbReference type="SUPFAM" id="SSF52949">
    <property type="entry name" value="Macro domain-like"/>
    <property type="match status" value="1"/>
</dbReference>
<comment type="caution">
    <text evidence="3">The sequence shown here is derived from an EMBL/GenBank/DDBJ whole genome shotgun (WGS) entry which is preliminary data.</text>
</comment>
<evidence type="ECO:0000313" key="4">
    <source>
        <dbReference type="Proteomes" id="UP000789595"/>
    </source>
</evidence>
<evidence type="ECO:0000313" key="3">
    <source>
        <dbReference type="EMBL" id="CAH0377868.1"/>
    </source>
</evidence>
<dbReference type="PANTHER" id="PTHR11106">
    <property type="entry name" value="GANGLIOSIDE INDUCED DIFFERENTIATION ASSOCIATED PROTEIN 2-RELATED"/>
    <property type="match status" value="1"/>
</dbReference>
<feature type="region of interest" description="Disordered" evidence="1">
    <location>
        <begin position="254"/>
        <end position="280"/>
    </location>
</feature>
<dbReference type="AlphaFoldDB" id="A0A8J2SX33"/>
<dbReference type="SMART" id="SM00506">
    <property type="entry name" value="A1pp"/>
    <property type="match status" value="1"/>
</dbReference>
<accession>A0A8J2SX33</accession>
<dbReference type="OrthoDB" id="6077599at2759"/>
<keyword evidence="4" id="KW-1185">Reference proteome</keyword>
<evidence type="ECO:0000256" key="1">
    <source>
        <dbReference type="SAM" id="MobiDB-lite"/>
    </source>
</evidence>
<dbReference type="InterPro" id="IPR002589">
    <property type="entry name" value="Macro_dom"/>
</dbReference>
<reference evidence="3" key="1">
    <citation type="submission" date="2021-11" db="EMBL/GenBank/DDBJ databases">
        <authorList>
            <consortium name="Genoscope - CEA"/>
            <person name="William W."/>
        </authorList>
    </citation>
    <scope>NUCLEOTIDE SEQUENCE</scope>
</reference>
<name>A0A8J2SX33_9STRA</name>
<dbReference type="Gene3D" id="3.40.220.10">
    <property type="entry name" value="Leucine Aminopeptidase, subunit E, domain 1"/>
    <property type="match status" value="1"/>
</dbReference>